<evidence type="ECO:0000313" key="2">
    <source>
        <dbReference type="Proteomes" id="UP001187471"/>
    </source>
</evidence>
<dbReference type="PANTHER" id="PTHR28080:SF1">
    <property type="entry name" value="PEROXISOMAL BIOGENESIS FACTOR 3"/>
    <property type="match status" value="1"/>
</dbReference>
<dbReference type="InterPro" id="IPR006966">
    <property type="entry name" value="Peroxin-3"/>
</dbReference>
<dbReference type="Proteomes" id="UP001187471">
    <property type="component" value="Unassembled WGS sequence"/>
</dbReference>
<evidence type="ECO:0000313" key="1">
    <source>
        <dbReference type="EMBL" id="KAK2991736.1"/>
    </source>
</evidence>
<dbReference type="EMBL" id="JAVXUO010000477">
    <property type="protein sequence ID" value="KAK2991736.1"/>
    <property type="molecule type" value="Genomic_DNA"/>
</dbReference>
<gene>
    <name evidence="1" type="ORF">RJ640_007440</name>
</gene>
<proteinExistence type="predicted"/>
<name>A0AA88S4A0_9ASTE</name>
<comment type="caution">
    <text evidence="1">The sequence shown here is derived from an EMBL/GenBank/DDBJ whole genome shotgun (WGS) entry which is preliminary data.</text>
</comment>
<dbReference type="Pfam" id="PF04882">
    <property type="entry name" value="Peroxin-3"/>
    <property type="match status" value="1"/>
</dbReference>
<dbReference type="PANTHER" id="PTHR28080">
    <property type="entry name" value="PEROXISOMAL BIOGENESIS FACTOR 3"/>
    <property type="match status" value="1"/>
</dbReference>
<dbReference type="GO" id="GO:0030674">
    <property type="term" value="F:protein-macromolecule adaptor activity"/>
    <property type="evidence" value="ECO:0007669"/>
    <property type="project" value="TreeGrafter"/>
</dbReference>
<dbReference type="AlphaFoldDB" id="A0AA88S4A0"/>
<accession>A0AA88S4A0</accession>
<protein>
    <submittedName>
        <fullName evidence="1">Uncharacterized protein</fullName>
    </submittedName>
</protein>
<organism evidence="1 2">
    <name type="scientific">Escallonia rubra</name>
    <dbReference type="NCBI Taxonomy" id="112253"/>
    <lineage>
        <taxon>Eukaryota</taxon>
        <taxon>Viridiplantae</taxon>
        <taxon>Streptophyta</taxon>
        <taxon>Embryophyta</taxon>
        <taxon>Tracheophyta</taxon>
        <taxon>Spermatophyta</taxon>
        <taxon>Magnoliopsida</taxon>
        <taxon>eudicotyledons</taxon>
        <taxon>Gunneridae</taxon>
        <taxon>Pentapetalae</taxon>
        <taxon>asterids</taxon>
        <taxon>campanulids</taxon>
        <taxon>Escalloniales</taxon>
        <taxon>Escalloniaceae</taxon>
        <taxon>Escallonia</taxon>
    </lineage>
</organism>
<keyword evidence="2" id="KW-1185">Reference proteome</keyword>
<reference evidence="1" key="1">
    <citation type="submission" date="2022-12" db="EMBL/GenBank/DDBJ databases">
        <title>Draft genome assemblies for two species of Escallonia (Escalloniales).</title>
        <authorList>
            <person name="Chanderbali A."/>
            <person name="Dervinis C."/>
            <person name="Anghel I."/>
            <person name="Soltis D."/>
            <person name="Soltis P."/>
            <person name="Zapata F."/>
        </authorList>
    </citation>
    <scope>NUCLEOTIDE SEQUENCE</scope>
    <source>
        <strain evidence="1">UCBG92.1500</strain>
        <tissue evidence="1">Leaf</tissue>
    </source>
</reference>
<sequence>MLWFKGWDMMAGIKVVDSGGYGRGGNGSVKLVLCGCFTRMVLSMWAMTMLSLYIRVQVNILGRHLYIETARDIGASDMLVRAILLFMCHFSAYSKASSLCFGGVVSLCIIRSYSCHSSRIFSGV</sequence>
<dbReference type="GO" id="GO:0045046">
    <property type="term" value="P:protein import into peroxisome membrane"/>
    <property type="evidence" value="ECO:0007669"/>
    <property type="project" value="TreeGrafter"/>
</dbReference>
<dbReference type="GO" id="GO:0005778">
    <property type="term" value="C:peroxisomal membrane"/>
    <property type="evidence" value="ECO:0007669"/>
    <property type="project" value="InterPro"/>
</dbReference>